<gene>
    <name evidence="1" type="ORF">EJB05_31809</name>
</gene>
<dbReference type="OrthoDB" id="1886825at2759"/>
<reference evidence="1 2" key="1">
    <citation type="journal article" date="2019" name="Sci. Rep.">
        <title>A high-quality genome of Eragrostis curvula grass provides insights into Poaceae evolution and supports new strategies to enhance forage quality.</title>
        <authorList>
            <person name="Carballo J."/>
            <person name="Santos B.A.C.M."/>
            <person name="Zappacosta D."/>
            <person name="Garbus I."/>
            <person name="Selva J.P."/>
            <person name="Gallo C.A."/>
            <person name="Diaz A."/>
            <person name="Albertini E."/>
            <person name="Caccamo M."/>
            <person name="Echenique V."/>
        </authorList>
    </citation>
    <scope>NUCLEOTIDE SEQUENCE [LARGE SCALE GENOMIC DNA]</scope>
    <source>
        <strain evidence="2">cv. Victoria</strain>
        <tissue evidence="1">Leaf</tissue>
    </source>
</reference>
<organism evidence="1 2">
    <name type="scientific">Eragrostis curvula</name>
    <name type="common">weeping love grass</name>
    <dbReference type="NCBI Taxonomy" id="38414"/>
    <lineage>
        <taxon>Eukaryota</taxon>
        <taxon>Viridiplantae</taxon>
        <taxon>Streptophyta</taxon>
        <taxon>Embryophyta</taxon>
        <taxon>Tracheophyta</taxon>
        <taxon>Spermatophyta</taxon>
        <taxon>Magnoliopsida</taxon>
        <taxon>Liliopsida</taxon>
        <taxon>Poales</taxon>
        <taxon>Poaceae</taxon>
        <taxon>PACMAD clade</taxon>
        <taxon>Chloridoideae</taxon>
        <taxon>Eragrostideae</taxon>
        <taxon>Eragrostidinae</taxon>
        <taxon>Eragrostis</taxon>
    </lineage>
</organism>
<evidence type="ECO:0000313" key="2">
    <source>
        <dbReference type="Proteomes" id="UP000324897"/>
    </source>
</evidence>
<protein>
    <submittedName>
        <fullName evidence="1">Uncharacterized protein</fullName>
    </submittedName>
</protein>
<dbReference type="Gramene" id="TVU22127">
    <property type="protein sequence ID" value="TVU22127"/>
    <property type="gene ID" value="EJB05_31809"/>
</dbReference>
<keyword evidence="2" id="KW-1185">Reference proteome</keyword>
<accession>A0A5J9UFL8</accession>
<dbReference type="Proteomes" id="UP000324897">
    <property type="component" value="Unassembled WGS sequence"/>
</dbReference>
<dbReference type="AlphaFoldDB" id="A0A5J9UFL8"/>
<evidence type="ECO:0000313" key="1">
    <source>
        <dbReference type="EMBL" id="TVU22127.1"/>
    </source>
</evidence>
<proteinExistence type="predicted"/>
<sequence length="103" mass="11544">QSTHSHTYSNELIYGSLKPVDQWLESLEMVSLVETKQKSEWRTSNPKIARNVEVKPIRVYEVSTLYTMFNQIKGGSTQSGKIVALLEGILPCMVSRSLLCAGI</sequence>
<feature type="non-terminal residue" evidence="1">
    <location>
        <position position="1"/>
    </location>
</feature>
<name>A0A5J9UFL8_9POAL</name>
<dbReference type="EMBL" id="RWGY01000026">
    <property type="protein sequence ID" value="TVU22127.1"/>
    <property type="molecule type" value="Genomic_DNA"/>
</dbReference>
<comment type="caution">
    <text evidence="1">The sequence shown here is derived from an EMBL/GenBank/DDBJ whole genome shotgun (WGS) entry which is preliminary data.</text>
</comment>